<dbReference type="EMBL" id="PVEM01000016">
    <property type="protein sequence ID" value="PTD02592.1"/>
    <property type="molecule type" value="Genomic_DNA"/>
</dbReference>
<proteinExistence type="predicted"/>
<evidence type="ECO:0000313" key="1">
    <source>
        <dbReference type="EMBL" id="PTD02592.1"/>
    </source>
</evidence>
<dbReference type="OMA" id="CLVFGHM"/>
<dbReference type="InterPro" id="IPR011990">
    <property type="entry name" value="TPR-like_helical_dom_sf"/>
</dbReference>
<accession>A0A2T4GGA6</accession>
<sequence length="797" mass="92015">MLLLIHHEGAIGPPCSTGPHPASSIPVLRRLFYPLRRTRLPRTINNGYSRRYFLEALFSKAPREVRQPEFEPGWQQIMIWRSRMLDNLRPPPTPELVLAWRSFFEGKLSSRRPLNGTQAMQCSRLLPYLVVQRQFPFTAKIEIADVINALNVLCRLRPRERTTEHLKLANALWTAVEDPRMHEKPGWTTRGGLWCTFIEVLCLYGGSKEALQMIYDKKDEVMQYCDKKTKNPILWMCQGLAREGHEEDLVNFVNWAQENGYPFEKHIQRVMVDFFAEKDRVEETKYWFEKPIPGTRSNLVVPLIAHFAARNNLQEWAVPYFLEIGERLNGKPEKHYWDSLLQAILIIGKGLPEVESMMSRMESSHESFKSNTATINSLLRAGLELKDMLLVEEILSLAADKGIPIDGESHLILMEMRLEAGYIPGVHAAYKKVTHHEPWHVKPDLWWDFGRLVNIFMMTLTTQTTPNFKLIGEIVEMCEENQVLLEPSTVASLCIRLLENEKYYEVMDVLSVHAFQFSAAERETIQEAFSKFSADLKTSTSRAWNCYQILRQFFQDLSFDHRVQLMEAFFDRKRPDMASHVFGHMRQHRNNDYHPKRETYITFFERFSRCPDDESLEIVHNMLKMDTTVVPNTKLYTSLMLAYASCGKSTQAMDFWQAITASAEGPSYASLEAVFWALERTPRGSIHSHLIWKRIESMEVDVPQSVYNAYVGAVAGSAELEKVQDMLIRMSVVTGHEPDAMTLGIAFNALPGQQLQADFKAWAQGRYSEAWAALESKGKRLNQDSLCQYKLNRILRA</sequence>
<dbReference type="Proteomes" id="UP000241587">
    <property type="component" value="Unassembled WGS sequence"/>
</dbReference>
<dbReference type="PANTHER" id="PTHR45613:SF9">
    <property type="entry name" value="MITOCHONDRIAL GROUP I INTRON SPLICING FACTOR CCM1"/>
    <property type="match status" value="1"/>
</dbReference>
<reference evidence="1 2" key="1">
    <citation type="submission" date="2018-02" db="EMBL/GenBank/DDBJ databases">
        <title>Fusarium culmorum secondary metabolites in fungal-bacterial-plant interactions.</title>
        <authorList>
            <person name="Schmidt R."/>
        </authorList>
    </citation>
    <scope>NUCLEOTIDE SEQUENCE [LARGE SCALE GENOMIC DNA]</scope>
    <source>
        <strain evidence="1 2">PV</strain>
    </source>
</reference>
<dbReference type="OrthoDB" id="185373at2759"/>
<dbReference type="Gene3D" id="1.25.40.10">
    <property type="entry name" value="Tetratricopeptide repeat domain"/>
    <property type="match status" value="2"/>
</dbReference>
<protein>
    <submittedName>
        <fullName evidence="1">Complex I intermediate-associated protein 84, mitochondrial</fullName>
    </submittedName>
</protein>
<name>A0A2T4GGA6_FUSCU</name>
<gene>
    <name evidence="1" type="ORF">FCULG_00009480</name>
</gene>
<dbReference type="AlphaFoldDB" id="A0A2T4GGA6"/>
<organism evidence="1 2">
    <name type="scientific">Fusarium culmorum</name>
    <dbReference type="NCBI Taxonomy" id="5516"/>
    <lineage>
        <taxon>Eukaryota</taxon>
        <taxon>Fungi</taxon>
        <taxon>Dikarya</taxon>
        <taxon>Ascomycota</taxon>
        <taxon>Pezizomycotina</taxon>
        <taxon>Sordariomycetes</taxon>
        <taxon>Hypocreomycetidae</taxon>
        <taxon>Hypocreales</taxon>
        <taxon>Nectriaceae</taxon>
        <taxon>Fusarium</taxon>
    </lineage>
</organism>
<keyword evidence="2" id="KW-1185">Reference proteome</keyword>
<comment type="caution">
    <text evidence="1">The sequence shown here is derived from an EMBL/GenBank/DDBJ whole genome shotgun (WGS) entry which is preliminary data.</text>
</comment>
<evidence type="ECO:0000313" key="2">
    <source>
        <dbReference type="Proteomes" id="UP000241587"/>
    </source>
</evidence>
<dbReference type="PANTHER" id="PTHR45613">
    <property type="entry name" value="PENTATRICOPEPTIDE REPEAT-CONTAINING PROTEIN"/>
    <property type="match status" value="1"/>
</dbReference>